<evidence type="ECO:0000256" key="1">
    <source>
        <dbReference type="SAM" id="MobiDB-lite"/>
    </source>
</evidence>
<name>A0ABQ5MZT1_9MICC</name>
<dbReference type="EMBL" id="BRVS01000028">
    <property type="protein sequence ID" value="GLB69212.1"/>
    <property type="molecule type" value="Genomic_DNA"/>
</dbReference>
<evidence type="ECO:0000313" key="3">
    <source>
        <dbReference type="Proteomes" id="UP001209654"/>
    </source>
</evidence>
<reference evidence="2 3" key="1">
    <citation type="journal article" date="2023" name="Int. J. Syst. Evol. Microbiol.">
        <title>Arthrobacter mangrovi sp. nov., an actinobacterium isolated from the rhizosphere of a mangrove.</title>
        <authorList>
            <person name="Hamada M."/>
            <person name="Saitou S."/>
            <person name="Enomoto N."/>
            <person name="Nanri K."/>
            <person name="Hidaka K."/>
            <person name="Miura T."/>
            <person name="Tamura T."/>
        </authorList>
    </citation>
    <scope>NUCLEOTIDE SEQUENCE [LARGE SCALE GENOMIC DNA]</scope>
    <source>
        <strain evidence="2 3">NBRC 112813</strain>
    </source>
</reference>
<sequence length="86" mass="9322">MKRSTRLLTGRIMAETGLRRPCWFTVDMQNLLRGASSAGWAGGADGDPNAPTLAIQLTLVRRQQGPAWRGSLTGSRTSRRTIPGGR</sequence>
<comment type="caution">
    <text evidence="2">The sequence shown here is derived from an EMBL/GenBank/DDBJ whole genome shotgun (WGS) entry which is preliminary data.</text>
</comment>
<keyword evidence="3" id="KW-1185">Reference proteome</keyword>
<evidence type="ECO:0000313" key="2">
    <source>
        <dbReference type="EMBL" id="GLB69212.1"/>
    </source>
</evidence>
<accession>A0ABQ5MZT1</accession>
<protein>
    <submittedName>
        <fullName evidence="2">Uncharacterized protein</fullName>
    </submittedName>
</protein>
<feature type="region of interest" description="Disordered" evidence="1">
    <location>
        <begin position="66"/>
        <end position="86"/>
    </location>
</feature>
<proteinExistence type="predicted"/>
<gene>
    <name evidence="2" type="ORF">AHIS1636_36550</name>
</gene>
<dbReference type="Proteomes" id="UP001209654">
    <property type="component" value="Unassembled WGS sequence"/>
</dbReference>
<organism evidence="2 3">
    <name type="scientific">Arthrobacter mangrovi</name>
    <dbReference type="NCBI Taxonomy" id="2966350"/>
    <lineage>
        <taxon>Bacteria</taxon>
        <taxon>Bacillati</taxon>
        <taxon>Actinomycetota</taxon>
        <taxon>Actinomycetes</taxon>
        <taxon>Micrococcales</taxon>
        <taxon>Micrococcaceae</taxon>
        <taxon>Arthrobacter</taxon>
    </lineage>
</organism>